<evidence type="ECO:0000256" key="4">
    <source>
        <dbReference type="ARBA" id="ARBA00022989"/>
    </source>
</evidence>
<feature type="transmembrane region" description="Helical" evidence="6">
    <location>
        <begin position="44"/>
        <end position="62"/>
    </location>
</feature>
<name>A0ABP8R4Z4_9SPHI</name>
<dbReference type="Pfam" id="PF21082">
    <property type="entry name" value="MS_channel_3rd"/>
    <property type="match status" value="1"/>
</dbReference>
<comment type="similarity">
    <text evidence="2">Belongs to the MscS (TC 1.A.23) family.</text>
</comment>
<feature type="transmembrane region" description="Helical" evidence="6">
    <location>
        <begin position="7"/>
        <end position="24"/>
    </location>
</feature>
<evidence type="ECO:0000256" key="3">
    <source>
        <dbReference type="ARBA" id="ARBA00022692"/>
    </source>
</evidence>
<dbReference type="RefSeq" id="WP_345068099.1">
    <property type="nucleotide sequence ID" value="NZ_BAABGR010000029.1"/>
</dbReference>
<dbReference type="InterPro" id="IPR049278">
    <property type="entry name" value="MS_channel_C"/>
</dbReference>
<feature type="domain" description="Mechanosensitive ion channel MscS C-terminal" evidence="8">
    <location>
        <begin position="198"/>
        <end position="271"/>
    </location>
</feature>
<evidence type="ECO:0000313" key="10">
    <source>
        <dbReference type="Proteomes" id="UP001500394"/>
    </source>
</evidence>
<feature type="transmembrane region" description="Helical" evidence="6">
    <location>
        <begin position="105"/>
        <end position="124"/>
    </location>
</feature>
<gene>
    <name evidence="9" type="ORF">GCM10023173_20180</name>
</gene>
<evidence type="ECO:0000313" key="9">
    <source>
        <dbReference type="EMBL" id="GAA4518381.1"/>
    </source>
</evidence>
<comment type="caution">
    <text evidence="9">The sequence shown here is derived from an EMBL/GenBank/DDBJ whole genome shotgun (WGS) entry which is preliminary data.</text>
</comment>
<sequence length="282" mass="31743">MNTIVIFILKVVAAILFVAIYIVFPDTKENTVLLQAIKGGNTFLIPSIILSIIRFTVISLYNARHANKNVRGNFVLAINRVTSMVNAVLLVIAIMVGLGINPIEFVTSLTIVAMAIAVLFRDYITNLLSGLFIMFSDQLSVGDRIKVGDYKGRIMDINFANIVLQNEEDDIVMVPNNLVFTQAIVNLSAHRSQLFTIKFELPLSVASDIKTLEKEIIPILTNHPNIDQSHTPKLIVQEVGKDYVKYKFELYATTSSNRLHRDIENEILREILLFEHDRIKSS</sequence>
<dbReference type="InterPro" id="IPR010920">
    <property type="entry name" value="LSM_dom_sf"/>
</dbReference>
<keyword evidence="4 6" id="KW-1133">Transmembrane helix</keyword>
<evidence type="ECO:0000259" key="8">
    <source>
        <dbReference type="Pfam" id="PF21082"/>
    </source>
</evidence>
<organism evidence="9 10">
    <name type="scientific">Sphingobacterium thermophilum</name>
    <dbReference type="NCBI Taxonomy" id="768534"/>
    <lineage>
        <taxon>Bacteria</taxon>
        <taxon>Pseudomonadati</taxon>
        <taxon>Bacteroidota</taxon>
        <taxon>Sphingobacteriia</taxon>
        <taxon>Sphingobacteriales</taxon>
        <taxon>Sphingobacteriaceae</taxon>
        <taxon>Sphingobacterium</taxon>
    </lineage>
</organism>
<dbReference type="InterPro" id="IPR023408">
    <property type="entry name" value="MscS_beta-dom_sf"/>
</dbReference>
<keyword evidence="10" id="KW-1185">Reference proteome</keyword>
<dbReference type="EMBL" id="BAABGR010000029">
    <property type="protein sequence ID" value="GAA4518381.1"/>
    <property type="molecule type" value="Genomic_DNA"/>
</dbReference>
<evidence type="ECO:0000256" key="2">
    <source>
        <dbReference type="ARBA" id="ARBA00008017"/>
    </source>
</evidence>
<dbReference type="PANTHER" id="PTHR30566">
    <property type="entry name" value="YNAI-RELATED MECHANOSENSITIVE ION CHANNEL"/>
    <property type="match status" value="1"/>
</dbReference>
<dbReference type="Proteomes" id="UP001500394">
    <property type="component" value="Unassembled WGS sequence"/>
</dbReference>
<reference evidence="10" key="1">
    <citation type="journal article" date="2019" name="Int. J. Syst. Evol. Microbiol.">
        <title>The Global Catalogue of Microorganisms (GCM) 10K type strain sequencing project: providing services to taxonomists for standard genome sequencing and annotation.</title>
        <authorList>
            <consortium name="The Broad Institute Genomics Platform"/>
            <consortium name="The Broad Institute Genome Sequencing Center for Infectious Disease"/>
            <person name="Wu L."/>
            <person name="Ma J."/>
        </authorList>
    </citation>
    <scope>NUCLEOTIDE SEQUENCE [LARGE SCALE GENOMIC DNA]</scope>
    <source>
        <strain evidence="10">JCM 17858</strain>
    </source>
</reference>
<evidence type="ECO:0000256" key="5">
    <source>
        <dbReference type="ARBA" id="ARBA00023136"/>
    </source>
</evidence>
<feature type="domain" description="Mechanosensitive ion channel MscS" evidence="7">
    <location>
        <begin position="122"/>
        <end position="188"/>
    </location>
</feature>
<evidence type="ECO:0000256" key="6">
    <source>
        <dbReference type="SAM" id="Phobius"/>
    </source>
</evidence>
<feature type="transmembrane region" description="Helical" evidence="6">
    <location>
        <begin position="74"/>
        <end position="99"/>
    </location>
</feature>
<proteinExistence type="inferred from homology"/>
<evidence type="ECO:0000256" key="1">
    <source>
        <dbReference type="ARBA" id="ARBA00004127"/>
    </source>
</evidence>
<accession>A0ABP8R4Z4</accession>
<keyword evidence="5 6" id="KW-0472">Membrane</keyword>
<keyword evidence="3 6" id="KW-0812">Transmembrane</keyword>
<dbReference type="Pfam" id="PF00924">
    <property type="entry name" value="MS_channel_2nd"/>
    <property type="match status" value="1"/>
</dbReference>
<protein>
    <recommendedName>
        <fullName evidence="11">Small-conductance mechanosensitive channel</fullName>
    </recommendedName>
</protein>
<dbReference type="SUPFAM" id="SSF50182">
    <property type="entry name" value="Sm-like ribonucleoproteins"/>
    <property type="match status" value="1"/>
</dbReference>
<dbReference type="PANTHER" id="PTHR30566:SF5">
    <property type="entry name" value="MECHANOSENSITIVE ION CHANNEL PROTEIN 1, MITOCHONDRIAL-RELATED"/>
    <property type="match status" value="1"/>
</dbReference>
<comment type="subcellular location">
    <subcellularLocation>
        <location evidence="1">Endomembrane system</location>
        <topology evidence="1">Multi-pass membrane protein</topology>
    </subcellularLocation>
</comment>
<dbReference type="Gene3D" id="2.30.30.60">
    <property type="match status" value="1"/>
</dbReference>
<evidence type="ECO:0000259" key="7">
    <source>
        <dbReference type="Pfam" id="PF00924"/>
    </source>
</evidence>
<evidence type="ECO:0008006" key="11">
    <source>
        <dbReference type="Google" id="ProtNLM"/>
    </source>
</evidence>
<dbReference type="InterPro" id="IPR006685">
    <property type="entry name" value="MscS_channel_2nd"/>
</dbReference>